<dbReference type="EMBL" id="LMTR01000089">
    <property type="protein sequence ID" value="KWT64685.1"/>
    <property type="molecule type" value="Genomic_DNA"/>
</dbReference>
<name>A0A109B9S1_HYPSL</name>
<proteinExistence type="predicted"/>
<evidence type="ECO:0000256" key="1">
    <source>
        <dbReference type="SAM" id="MobiDB-lite"/>
    </source>
</evidence>
<keyword evidence="3" id="KW-1185">Reference proteome</keyword>
<organism evidence="2 3">
    <name type="scientific">Hyphomicrobium sulfonivorans</name>
    <dbReference type="NCBI Taxonomy" id="121290"/>
    <lineage>
        <taxon>Bacteria</taxon>
        <taxon>Pseudomonadati</taxon>
        <taxon>Pseudomonadota</taxon>
        <taxon>Alphaproteobacteria</taxon>
        <taxon>Hyphomicrobiales</taxon>
        <taxon>Hyphomicrobiaceae</taxon>
        <taxon>Hyphomicrobium</taxon>
    </lineage>
</organism>
<evidence type="ECO:0000313" key="3">
    <source>
        <dbReference type="Proteomes" id="UP000059074"/>
    </source>
</evidence>
<reference evidence="2 3" key="1">
    <citation type="submission" date="2015-10" db="EMBL/GenBank/DDBJ databases">
        <title>Transcriptomic analysis of a linuron degrading triple-species bacterial consortium.</title>
        <authorList>
            <person name="Albers P."/>
        </authorList>
    </citation>
    <scope>NUCLEOTIDE SEQUENCE [LARGE SCALE GENOMIC DNA]</scope>
    <source>
        <strain evidence="2 3">WDL6</strain>
    </source>
</reference>
<evidence type="ECO:0000313" key="2">
    <source>
        <dbReference type="EMBL" id="KWT64685.1"/>
    </source>
</evidence>
<feature type="region of interest" description="Disordered" evidence="1">
    <location>
        <begin position="25"/>
        <end position="45"/>
    </location>
</feature>
<dbReference type="AlphaFoldDB" id="A0A109B9S1"/>
<comment type="caution">
    <text evidence="2">The sequence shown here is derived from an EMBL/GenBank/DDBJ whole genome shotgun (WGS) entry which is preliminary data.</text>
</comment>
<accession>A0A109B9S1</accession>
<dbReference type="Proteomes" id="UP000059074">
    <property type="component" value="Unassembled WGS sequence"/>
</dbReference>
<sequence>MVNLYSRGYAQARAKIAAARQMQSAPGRIPSNVAEERAAQPAIRI</sequence>
<dbReference type="PATRIC" id="fig|121290.4.peg.3615"/>
<protein>
    <submittedName>
        <fullName evidence="2">Uncharacterized protein</fullName>
    </submittedName>
</protein>
<dbReference type="STRING" id="121290.APY04_3157"/>
<gene>
    <name evidence="2" type="ORF">APY04_3157</name>
</gene>